<dbReference type="EMBL" id="LR743504">
    <property type="protein sequence ID" value="CAA2101712.1"/>
    <property type="molecule type" value="Genomic_DNA"/>
</dbReference>
<keyword evidence="1" id="KW-0732">Signal</keyword>
<accession>A0A679IZJ7</accession>
<dbReference type="Pfam" id="PF01497">
    <property type="entry name" value="Peripla_BP_2"/>
    <property type="match status" value="1"/>
</dbReference>
<name>A0A679IZJ7_9HYPH</name>
<reference evidence="3" key="1">
    <citation type="submission" date="2019-12" db="EMBL/GenBank/DDBJ databases">
        <authorList>
            <person name="Cremers G."/>
        </authorList>
    </citation>
    <scope>NUCLEOTIDE SEQUENCE</scope>
    <source>
        <strain evidence="3">Mbul1</strain>
    </source>
</reference>
<feature type="domain" description="Fe/B12 periplasmic-binding" evidence="2">
    <location>
        <begin position="47"/>
        <end position="303"/>
    </location>
</feature>
<dbReference type="PROSITE" id="PS50983">
    <property type="entry name" value="FE_B12_PBP"/>
    <property type="match status" value="1"/>
</dbReference>
<dbReference type="PANTHER" id="PTHR30535">
    <property type="entry name" value="VITAMIN B12-BINDING PROTEIN"/>
    <property type="match status" value="1"/>
</dbReference>
<dbReference type="InterPro" id="IPR002491">
    <property type="entry name" value="ABC_transptr_periplasmic_BD"/>
</dbReference>
<dbReference type="InterPro" id="IPR050902">
    <property type="entry name" value="ABC_Transporter_SBP"/>
</dbReference>
<feature type="chain" id="PRO_5025668306" evidence="1">
    <location>
        <begin position="42"/>
        <end position="306"/>
    </location>
</feature>
<sequence>MTHRRSPLRPSPLRPSPLRPSRRAILAGGLSLAALGGTARAAGPAARIASLGGAVTEILYRLGAASRIVVVDTTSIYPAQALREKPNVGYLRALSAEGLLSAGPDLVIAAEGAGPADVLTLVREAGVPVALVKEPPTPEGVLDKIATVGRLAGLEREAAALAAEVRAQFAGLSEQRARITRPARALVVLSVANGRVMVGGRNSTADGILALAGVENAATGIEGFKPMTDEAIISAAPDAVVMMRNGGDAPSPETIFAPGTALGQVPAAARHALVAMDGLYLLGFGPRTPDAARDLIRAIYPDLIRG</sequence>
<dbReference type="InterPro" id="IPR006311">
    <property type="entry name" value="TAT_signal"/>
</dbReference>
<dbReference type="PANTHER" id="PTHR30535:SF4">
    <property type="entry name" value="HEMIN-BINDING PERIPLASMIC PROTEIN HMUT"/>
    <property type="match status" value="1"/>
</dbReference>
<evidence type="ECO:0000259" key="2">
    <source>
        <dbReference type="PROSITE" id="PS50983"/>
    </source>
</evidence>
<dbReference type="Gene3D" id="3.40.50.1980">
    <property type="entry name" value="Nitrogenase molybdenum iron protein domain"/>
    <property type="match status" value="2"/>
</dbReference>
<proteinExistence type="predicted"/>
<protein>
    <submittedName>
        <fullName evidence="3">Hemin-binding periplasmic protein HmuT</fullName>
    </submittedName>
</protein>
<feature type="signal peptide" evidence="1">
    <location>
        <begin position="1"/>
        <end position="41"/>
    </location>
</feature>
<gene>
    <name evidence="3" type="primary">hmuT</name>
    <name evidence="3" type="ORF">MBUL_01316</name>
</gene>
<organism evidence="3">
    <name type="scientific">Methylobacterium bullatum</name>
    <dbReference type="NCBI Taxonomy" id="570505"/>
    <lineage>
        <taxon>Bacteria</taxon>
        <taxon>Pseudomonadati</taxon>
        <taxon>Pseudomonadota</taxon>
        <taxon>Alphaproteobacteria</taxon>
        <taxon>Hyphomicrobiales</taxon>
        <taxon>Methylobacteriaceae</taxon>
        <taxon>Methylobacterium</taxon>
    </lineage>
</organism>
<dbReference type="PROSITE" id="PS51318">
    <property type="entry name" value="TAT"/>
    <property type="match status" value="1"/>
</dbReference>
<evidence type="ECO:0000313" key="3">
    <source>
        <dbReference type="EMBL" id="CAA2101712.1"/>
    </source>
</evidence>
<evidence type="ECO:0000256" key="1">
    <source>
        <dbReference type="SAM" id="SignalP"/>
    </source>
</evidence>
<dbReference type="AlphaFoldDB" id="A0A679IZJ7"/>
<dbReference type="SUPFAM" id="SSF53807">
    <property type="entry name" value="Helical backbone' metal receptor"/>
    <property type="match status" value="1"/>
</dbReference>